<dbReference type="EMBL" id="JAJVKT010000051">
    <property type="protein sequence ID" value="MCE7511309.1"/>
    <property type="molecule type" value="Genomic_DNA"/>
</dbReference>
<organism evidence="1 2">
    <name type="scientific">Alloalcanivorax xenomutans</name>
    <dbReference type="NCBI Taxonomy" id="1094342"/>
    <lineage>
        <taxon>Bacteria</taxon>
        <taxon>Pseudomonadati</taxon>
        <taxon>Pseudomonadota</taxon>
        <taxon>Gammaproteobacteria</taxon>
        <taxon>Oceanospirillales</taxon>
        <taxon>Alcanivoracaceae</taxon>
        <taxon>Alloalcanivorax</taxon>
    </lineage>
</organism>
<reference evidence="1" key="1">
    <citation type="submission" date="2022-01" db="EMBL/GenBank/DDBJ databases">
        <authorList>
            <person name="Karlyshev A.V."/>
            <person name="Jaspars M."/>
        </authorList>
    </citation>
    <scope>NUCLEOTIDE SEQUENCE</scope>
    <source>
        <strain evidence="1">AGSA3-2</strain>
    </source>
</reference>
<dbReference type="RefSeq" id="WP_163126765.1">
    <property type="nucleotide sequence ID" value="NZ_JAJVKS010000019.1"/>
</dbReference>
<dbReference type="Proteomes" id="UP001107961">
    <property type="component" value="Unassembled WGS sequence"/>
</dbReference>
<sequence>MDASDARLLLSTHHRLGIPFKYSVLFLLKVEGYPVYQLQKDSQISSPALHTALSGAHWPNERLRHCLRDRLGMDPFAWGEQSGAWQCRIPAVKRRRRS</sequence>
<name>A0A9Q3W9M8_9GAMM</name>
<comment type="caution">
    <text evidence="1">The sequence shown here is derived from an EMBL/GenBank/DDBJ whole genome shotgun (WGS) entry which is preliminary data.</text>
</comment>
<dbReference type="AlphaFoldDB" id="A0A9Q3W9M8"/>
<protein>
    <submittedName>
        <fullName evidence="1">Uncharacterized protein</fullName>
    </submittedName>
</protein>
<accession>A0A9Q3W9M8</accession>
<evidence type="ECO:0000313" key="1">
    <source>
        <dbReference type="EMBL" id="MCE7511309.1"/>
    </source>
</evidence>
<gene>
    <name evidence="1" type="ORF">LZG35_21965</name>
</gene>
<proteinExistence type="predicted"/>
<evidence type="ECO:0000313" key="2">
    <source>
        <dbReference type="Proteomes" id="UP001107961"/>
    </source>
</evidence>
<keyword evidence="2" id="KW-1185">Reference proteome</keyword>